<dbReference type="KEGG" id="chu:CHU_2774"/>
<dbReference type="AlphaFoldDB" id="A0A6N4SU56"/>
<protein>
    <submittedName>
        <fullName evidence="1">Uncharacterized protein</fullName>
    </submittedName>
</protein>
<sequence length="62" mass="7070">MVLSKKGKSNLFPFFMYIRIGMIHRSLLLKALSLILSENKGDPYFIHYWLSAAADKKPTPAT</sequence>
<dbReference type="EMBL" id="CP000383">
    <property type="protein sequence ID" value="ABG60023.1"/>
    <property type="molecule type" value="Genomic_DNA"/>
</dbReference>
<evidence type="ECO:0000313" key="1">
    <source>
        <dbReference type="EMBL" id="ABG60023.1"/>
    </source>
</evidence>
<name>A0A6N4SU56_CYTH3</name>
<proteinExistence type="predicted"/>
<gene>
    <name evidence="1" type="ordered locus">CHU_2774</name>
</gene>
<reference evidence="1 2" key="1">
    <citation type="journal article" date="2007" name="Appl. Environ. Microbiol.">
        <title>Genome sequence of the cellulolytic gliding bacterium Cytophaga hutchinsonii.</title>
        <authorList>
            <person name="Xie G."/>
            <person name="Bruce D.C."/>
            <person name="Challacombe J.F."/>
            <person name="Chertkov O."/>
            <person name="Detter J.C."/>
            <person name="Gilna P."/>
            <person name="Han C.S."/>
            <person name="Lucas S."/>
            <person name="Misra M."/>
            <person name="Myers G.L."/>
            <person name="Richardson P."/>
            <person name="Tapia R."/>
            <person name="Thayer N."/>
            <person name="Thompson L.S."/>
            <person name="Brettin T.S."/>
            <person name="Henrissat B."/>
            <person name="Wilson D.B."/>
            <person name="McBride M.J."/>
        </authorList>
    </citation>
    <scope>NUCLEOTIDE SEQUENCE [LARGE SCALE GENOMIC DNA]</scope>
    <source>
        <strain evidence="2">ATCC 33406 / DSM 1761 / CIP 103989 / NBRC 15051 / NCIMB 9469 / D465</strain>
    </source>
</reference>
<dbReference type="Proteomes" id="UP000001822">
    <property type="component" value="Chromosome"/>
</dbReference>
<evidence type="ECO:0000313" key="2">
    <source>
        <dbReference type="Proteomes" id="UP000001822"/>
    </source>
</evidence>
<organism evidence="1 2">
    <name type="scientific">Cytophaga hutchinsonii (strain ATCC 33406 / DSM 1761 / CIP 103989 / NBRC 15051 / NCIMB 9469 / D465)</name>
    <dbReference type="NCBI Taxonomy" id="269798"/>
    <lineage>
        <taxon>Bacteria</taxon>
        <taxon>Pseudomonadati</taxon>
        <taxon>Bacteroidota</taxon>
        <taxon>Cytophagia</taxon>
        <taxon>Cytophagales</taxon>
        <taxon>Cytophagaceae</taxon>
        <taxon>Cytophaga</taxon>
    </lineage>
</organism>
<keyword evidence="2" id="KW-1185">Reference proteome</keyword>
<accession>A0A6N4SU56</accession>